<evidence type="ECO:0000256" key="2">
    <source>
        <dbReference type="ARBA" id="ARBA00022691"/>
    </source>
</evidence>
<dbReference type="Pfam" id="PF04055">
    <property type="entry name" value="Radical_SAM"/>
    <property type="match status" value="1"/>
</dbReference>
<protein>
    <submittedName>
        <fullName evidence="7">Radical SAM protein</fullName>
    </submittedName>
</protein>
<dbReference type="GO" id="GO:0051536">
    <property type="term" value="F:iron-sulfur cluster binding"/>
    <property type="evidence" value="ECO:0007669"/>
    <property type="project" value="UniProtKB-KW"/>
</dbReference>
<dbReference type="CDD" id="cd01335">
    <property type="entry name" value="Radical_SAM"/>
    <property type="match status" value="1"/>
</dbReference>
<evidence type="ECO:0000313" key="8">
    <source>
        <dbReference type="Proteomes" id="UP001403385"/>
    </source>
</evidence>
<comment type="cofactor">
    <cofactor evidence="1">
        <name>[4Fe-4S] cluster</name>
        <dbReference type="ChEBI" id="CHEBI:49883"/>
    </cofactor>
</comment>
<dbReference type="InterPro" id="IPR023885">
    <property type="entry name" value="4Fe4S-binding_SPASM_dom"/>
</dbReference>
<dbReference type="InterPro" id="IPR013785">
    <property type="entry name" value="Aldolase_TIM"/>
</dbReference>
<dbReference type="InterPro" id="IPR058240">
    <property type="entry name" value="rSAM_sf"/>
</dbReference>
<keyword evidence="4" id="KW-0408">Iron</keyword>
<dbReference type="SFLD" id="SFLDG01067">
    <property type="entry name" value="SPASM/twitch_domain_containing"/>
    <property type="match status" value="1"/>
</dbReference>
<proteinExistence type="predicted"/>
<evidence type="ECO:0000256" key="4">
    <source>
        <dbReference type="ARBA" id="ARBA00023004"/>
    </source>
</evidence>
<evidence type="ECO:0000259" key="6">
    <source>
        <dbReference type="PROSITE" id="PS51918"/>
    </source>
</evidence>
<keyword evidence="2" id="KW-0949">S-adenosyl-L-methionine</keyword>
<dbReference type="PANTHER" id="PTHR43273:SF8">
    <property type="entry name" value="RADICAL SAM DOMAIN PROTEIN"/>
    <property type="match status" value="1"/>
</dbReference>
<evidence type="ECO:0000256" key="5">
    <source>
        <dbReference type="ARBA" id="ARBA00023014"/>
    </source>
</evidence>
<dbReference type="GO" id="GO:0016491">
    <property type="term" value="F:oxidoreductase activity"/>
    <property type="evidence" value="ECO:0007669"/>
    <property type="project" value="InterPro"/>
</dbReference>
<dbReference type="AlphaFoldDB" id="A0AAW9S5H3"/>
<dbReference type="SFLD" id="SFLDG01384">
    <property type="entry name" value="thioether_bond_formation_requi"/>
    <property type="match status" value="1"/>
</dbReference>
<evidence type="ECO:0000256" key="3">
    <source>
        <dbReference type="ARBA" id="ARBA00022723"/>
    </source>
</evidence>
<dbReference type="PROSITE" id="PS51918">
    <property type="entry name" value="RADICAL_SAM"/>
    <property type="match status" value="1"/>
</dbReference>
<name>A0AAW9S5H3_9BACT</name>
<reference evidence="7 8" key="1">
    <citation type="submission" date="2024-04" db="EMBL/GenBank/DDBJ databases">
        <title>Novel genus in family Flammeovirgaceae.</title>
        <authorList>
            <person name="Nguyen T.H."/>
            <person name="Vuong T.Q."/>
            <person name="Le H."/>
            <person name="Kim S.-G."/>
        </authorList>
    </citation>
    <scope>NUCLEOTIDE SEQUENCE [LARGE SCALE GENOMIC DNA]</scope>
    <source>
        <strain evidence="7 8">JCM 23209</strain>
    </source>
</reference>
<organism evidence="7 8">
    <name type="scientific">Rapidithrix thailandica</name>
    <dbReference type="NCBI Taxonomy" id="413964"/>
    <lineage>
        <taxon>Bacteria</taxon>
        <taxon>Pseudomonadati</taxon>
        <taxon>Bacteroidota</taxon>
        <taxon>Cytophagia</taxon>
        <taxon>Cytophagales</taxon>
        <taxon>Flammeovirgaceae</taxon>
        <taxon>Rapidithrix</taxon>
    </lineage>
</organism>
<keyword evidence="5" id="KW-0411">Iron-sulfur</keyword>
<dbReference type="InterPro" id="IPR007197">
    <property type="entry name" value="rSAM"/>
</dbReference>
<dbReference type="SUPFAM" id="SSF102114">
    <property type="entry name" value="Radical SAM enzymes"/>
    <property type="match status" value="1"/>
</dbReference>
<dbReference type="Proteomes" id="UP001403385">
    <property type="component" value="Unassembled WGS sequence"/>
</dbReference>
<evidence type="ECO:0000313" key="7">
    <source>
        <dbReference type="EMBL" id="MEN7551477.1"/>
    </source>
</evidence>
<dbReference type="PANTHER" id="PTHR43273">
    <property type="entry name" value="ANAEROBIC SULFATASE-MATURATING ENZYME HOMOLOG ASLB-RELATED"/>
    <property type="match status" value="1"/>
</dbReference>
<dbReference type="Gene3D" id="3.20.20.70">
    <property type="entry name" value="Aldolase class I"/>
    <property type="match status" value="1"/>
</dbReference>
<dbReference type="SMART" id="SM00729">
    <property type="entry name" value="Elp3"/>
    <property type="match status" value="1"/>
</dbReference>
<dbReference type="SFLD" id="SFLDG01386">
    <property type="entry name" value="main_SPASM_domain-containing"/>
    <property type="match status" value="1"/>
</dbReference>
<evidence type="ECO:0000256" key="1">
    <source>
        <dbReference type="ARBA" id="ARBA00001966"/>
    </source>
</evidence>
<dbReference type="GO" id="GO:0046872">
    <property type="term" value="F:metal ion binding"/>
    <property type="evidence" value="ECO:0007669"/>
    <property type="project" value="UniProtKB-KW"/>
</dbReference>
<keyword evidence="8" id="KW-1185">Reference proteome</keyword>
<dbReference type="InterPro" id="IPR023867">
    <property type="entry name" value="Sulphatase_maturase_rSAM"/>
</dbReference>
<accession>A0AAW9S5H3</accession>
<gene>
    <name evidence="7" type="ORF">AAG747_26405</name>
</gene>
<dbReference type="RefSeq" id="WP_346824258.1">
    <property type="nucleotide sequence ID" value="NZ_JBDKWZ010000023.1"/>
</dbReference>
<comment type="caution">
    <text evidence="7">The sequence shown here is derived from an EMBL/GenBank/DDBJ whole genome shotgun (WGS) entry which is preliminary data.</text>
</comment>
<feature type="domain" description="Radical SAM core" evidence="6">
    <location>
        <begin position="99"/>
        <end position="320"/>
    </location>
</feature>
<dbReference type="SFLD" id="SFLDS00029">
    <property type="entry name" value="Radical_SAM"/>
    <property type="match status" value="1"/>
</dbReference>
<sequence>MINRTLKEEASPYTKIAQGLASHIAENSKPASAHVHLIKGAKKTQLFIPNGSRLYQITPETEAYLASLMDAKDEKAIRYELVALGLDAPALISDEPLQDPPLHALSLAIAQKCNMGCSYCYADQGDFGGPAKKMSLETAKKSIDLLINGRQKGDRVQLTFLGGEPLMNRQDLRTATEYAANLAARKQINIGFSITSNGSLVREEDARFFEEYGFAVTISLDGLKEAHDKLRPFKNGTGSFDRIMEKIKPLLTLQKNMQVSARVTVTPDNMNLAKALDEFIDMGFHSVGFSPLLKSSNGEKEMSKKDLEHLLAGMIECGLKFEHAALQNKRYPFLNMVNALKEIGKGTHRPYPCGAGAGYMGVSADGELAACHRFVNEPKGNMGTLDGGIDPALQNGWLAERHVHRQSPCNNCWARYLCGGSCHHEVIDKGRTACDYIRGWLHFAIQSYERINRLTPDWNK</sequence>
<dbReference type="InterPro" id="IPR006638">
    <property type="entry name" value="Elp3/MiaA/NifB-like_rSAM"/>
</dbReference>
<keyword evidence="3" id="KW-0479">Metal-binding</keyword>
<dbReference type="EMBL" id="JBDKWZ010000023">
    <property type="protein sequence ID" value="MEN7551477.1"/>
    <property type="molecule type" value="Genomic_DNA"/>
</dbReference>
<dbReference type="NCBIfam" id="TIGR04085">
    <property type="entry name" value="rSAM_more_4Fe4S"/>
    <property type="match status" value="1"/>
</dbReference>